<organism evidence="2 3">
    <name type="scientific">Limimaricola cinnabarinus</name>
    <dbReference type="NCBI Taxonomy" id="1125964"/>
    <lineage>
        <taxon>Bacteria</taxon>
        <taxon>Pseudomonadati</taxon>
        <taxon>Pseudomonadota</taxon>
        <taxon>Alphaproteobacteria</taxon>
        <taxon>Rhodobacterales</taxon>
        <taxon>Paracoccaceae</taxon>
        <taxon>Limimaricola</taxon>
    </lineage>
</organism>
<dbReference type="Proteomes" id="UP000221860">
    <property type="component" value="Unassembled WGS sequence"/>
</dbReference>
<name>A0A2G1MC35_9RHOB</name>
<keyword evidence="3" id="KW-1185">Reference proteome</keyword>
<comment type="caution">
    <text evidence="2">The sequence shown here is derived from an EMBL/GenBank/DDBJ whole genome shotgun (WGS) entry which is preliminary data.</text>
</comment>
<feature type="region of interest" description="Disordered" evidence="1">
    <location>
        <begin position="197"/>
        <end position="219"/>
    </location>
</feature>
<proteinExistence type="predicted"/>
<protein>
    <submittedName>
        <fullName evidence="2">Uncharacterized protein</fullName>
    </submittedName>
</protein>
<accession>A0A2G1MC35</accession>
<gene>
    <name evidence="2" type="ORF">CJ301_17140</name>
</gene>
<evidence type="ECO:0000313" key="3">
    <source>
        <dbReference type="Proteomes" id="UP000221860"/>
    </source>
</evidence>
<evidence type="ECO:0000256" key="1">
    <source>
        <dbReference type="SAM" id="MobiDB-lite"/>
    </source>
</evidence>
<sequence>MLRGLSGRVEAQWVSPPALALSHRSFLPWPPGSEAGLMTLGANLARLSEAKVGCFALSATGCGAGRGGRSRMADAVQAFGTASVLSSALLAETIGVSIRTALTLLGEMTNLGLMQEITGRQTARIWAAPRLGARVAARPARGARRKGGHKFLGLRSREHPGSAILKDGRRTRGRWSVFSRISMSPSDARMRFSSAFDTKTPPVMSRPATSRCQAGPSIPEASWRLDLPVPMFP</sequence>
<dbReference type="EMBL" id="NQWH01000044">
    <property type="protein sequence ID" value="PHP26296.1"/>
    <property type="molecule type" value="Genomic_DNA"/>
</dbReference>
<reference evidence="2 3" key="1">
    <citation type="submission" date="2017-08" db="EMBL/GenBank/DDBJ databases">
        <title>Draft Genome Sequence of Loktanella cinnabarina Strain XM1, Isolated from Coastal Surface Water.</title>
        <authorList>
            <person name="Ma R."/>
            <person name="Wang J."/>
            <person name="Wang Q."/>
            <person name="Ma Z."/>
            <person name="Li J."/>
            <person name="Chen L."/>
        </authorList>
    </citation>
    <scope>NUCLEOTIDE SEQUENCE [LARGE SCALE GENOMIC DNA]</scope>
    <source>
        <strain evidence="2 3">XM1</strain>
    </source>
</reference>
<evidence type="ECO:0000313" key="2">
    <source>
        <dbReference type="EMBL" id="PHP26296.1"/>
    </source>
</evidence>
<dbReference type="AlphaFoldDB" id="A0A2G1MC35"/>